<gene>
    <name evidence="6" type="ORF">FRACYDRAFT_180755</name>
</gene>
<dbReference type="Pfam" id="PF09369">
    <property type="entry name" value="MZB"/>
    <property type="match status" value="1"/>
</dbReference>
<organism evidence="6 7">
    <name type="scientific">Fragilariopsis cylindrus CCMP1102</name>
    <dbReference type="NCBI Taxonomy" id="635003"/>
    <lineage>
        <taxon>Eukaryota</taxon>
        <taxon>Sar</taxon>
        <taxon>Stramenopiles</taxon>
        <taxon>Ochrophyta</taxon>
        <taxon>Bacillariophyta</taxon>
        <taxon>Bacillariophyceae</taxon>
        <taxon>Bacillariophycidae</taxon>
        <taxon>Bacillariales</taxon>
        <taxon>Bacillariaceae</taxon>
        <taxon>Fragilariopsis</taxon>
    </lineage>
</organism>
<evidence type="ECO:0000256" key="1">
    <source>
        <dbReference type="ARBA" id="ARBA00022741"/>
    </source>
</evidence>
<dbReference type="GO" id="GO:0005524">
    <property type="term" value="F:ATP binding"/>
    <property type="evidence" value="ECO:0007669"/>
    <property type="project" value="UniProtKB-KW"/>
</dbReference>
<dbReference type="Pfam" id="PF00270">
    <property type="entry name" value="DEAD"/>
    <property type="match status" value="1"/>
</dbReference>
<dbReference type="KEGG" id="fcy:FRACYDRAFT_180755"/>
<dbReference type="InterPro" id="IPR014001">
    <property type="entry name" value="Helicase_ATP-bd"/>
</dbReference>
<dbReference type="CDD" id="cd17923">
    <property type="entry name" value="DEXHc_Hrq1-like"/>
    <property type="match status" value="1"/>
</dbReference>
<keyword evidence="2" id="KW-0067">ATP-binding</keyword>
<proteinExistence type="predicted"/>
<dbReference type="GO" id="GO:0036297">
    <property type="term" value="P:interstrand cross-link repair"/>
    <property type="evidence" value="ECO:0007669"/>
    <property type="project" value="TreeGrafter"/>
</dbReference>
<dbReference type="InterPro" id="IPR001650">
    <property type="entry name" value="Helicase_C-like"/>
</dbReference>
<evidence type="ECO:0000313" key="6">
    <source>
        <dbReference type="EMBL" id="OEU21462.1"/>
    </source>
</evidence>
<dbReference type="PROSITE" id="PS51192">
    <property type="entry name" value="HELICASE_ATP_BIND_1"/>
    <property type="match status" value="1"/>
</dbReference>
<dbReference type="Proteomes" id="UP000095751">
    <property type="component" value="Unassembled WGS sequence"/>
</dbReference>
<dbReference type="GO" id="GO:0003676">
    <property type="term" value="F:nucleic acid binding"/>
    <property type="evidence" value="ECO:0007669"/>
    <property type="project" value="InterPro"/>
</dbReference>
<dbReference type="GO" id="GO:0006289">
    <property type="term" value="P:nucleotide-excision repair"/>
    <property type="evidence" value="ECO:0007669"/>
    <property type="project" value="TreeGrafter"/>
</dbReference>
<evidence type="ECO:0000313" key="7">
    <source>
        <dbReference type="Proteomes" id="UP000095751"/>
    </source>
</evidence>
<dbReference type="Pfam" id="PF00271">
    <property type="entry name" value="Helicase_C"/>
    <property type="match status" value="1"/>
</dbReference>
<sequence length="1133" mass="124711">MEGDKEEEEEPILLKVEQQARKAFQDVLGLKYSNKNNNKSRDSRSNNKKVDIYAPYSSSSGSYSAKLSTSSSPLFETTPIPTIVLPRQLSYAGTHPAQTAEYEEEYYNAAIGNAPITVTPTISTKHFLLPIVKDAFGLEGGKKKKNSSHRLLYRHQAMAIKSALVDDRHTLVCTGTGSGKSLCFLIPVIQRAITTGQKSLLLFPTKALAQDQFVKLQTIIEAFPELTTTKYGIMAATLDGDTPHSQRSLIASTCNIIFTNPDTLHASILPNWKTIYKELLQDLKYVVIDEAHMYEGVFGAHVAMILARLYRIHCAVVLPYNYTAFNSPSSSSLVFLACSATLAHPEHHFRLLCCIPSTQPVTVLTDDFSPRAAKHFFVWNPTLLDANGKSLGYVSWPKKKKKKKKNKNIDTSKKKKGGIIISERTIKESPIVEPPTKSSAIGKNQFDGPVELSSISKNNRNIRRRHSADETALLLAAAMSQGVRCIAFCKTRCLVEWVYDKCIKVLKQSPDTAKLISKVDSYRGGYSKMKRREIESKLFHNKLLGVVGTSALELGVDIGGVGLTLHCGFPSSHASLMQQAGRAGRGAAASHRPSLAICVCFNSPVDQHLWRHPASLLSRGLSAPLSMPIYPGLVQGHLICAGNEFPLTGRFNVSAIQSVEVKSVGGLLSDEELFGSKEVYLEALENLTSKDSLYKENKIAVFGGKSISVFKTHPSIKNPWTTVSIRSIETVSYDIVDMSHPMQGNRMGGCHHEAAIMDNIPYSRVFYHAFPGAIITHRGQRYKIVSMTRPPAFGVGYRSTVTLGAYAKPSTHRYYTRPLSNLKITVVKQMERVDLFDNRATTNEPNPTPPDPFTVFADELDPSSGSFAGCGVITVKRNVHGYKKMSLVTGDELSRSELSLPDMEYDTGAFWIDCDASGIGRLMTPLGFGYGVHALSHALCNVAPLFVPCVLNDIQCDHSFINPTRVVIFDSRAGGSGITAQLWKCVFIPGGLLEAAIDLLDSCPSCSEDVGYTGGCPACIQAGECIKFNDFLCKSSALIIAKHMLQRIQKTEIYKRNETNQLNESSVDDASVSTMPTTKKVTEYVASPRRDKRKRAMRSAMDNNSARQRQLVIGRPSWPMDISDGTPRHQQEG</sequence>
<feature type="region of interest" description="Disordered" evidence="3">
    <location>
        <begin position="1088"/>
        <end position="1133"/>
    </location>
</feature>
<dbReference type="InterPro" id="IPR018973">
    <property type="entry name" value="MZB"/>
</dbReference>
<dbReference type="InterPro" id="IPR011545">
    <property type="entry name" value="DEAD/DEAH_box_helicase_dom"/>
</dbReference>
<dbReference type="SMART" id="SM00487">
    <property type="entry name" value="DEXDc"/>
    <property type="match status" value="1"/>
</dbReference>
<dbReference type="PANTHER" id="PTHR47957">
    <property type="entry name" value="ATP-DEPENDENT HELICASE HRQ1"/>
    <property type="match status" value="1"/>
</dbReference>
<dbReference type="SUPFAM" id="SSF52540">
    <property type="entry name" value="P-loop containing nucleoside triphosphate hydrolases"/>
    <property type="match status" value="1"/>
</dbReference>
<feature type="domain" description="Helicase C-terminal" evidence="5">
    <location>
        <begin position="469"/>
        <end position="633"/>
    </location>
</feature>
<keyword evidence="7" id="KW-1185">Reference proteome</keyword>
<name>A0A1E7FTG3_9STRA</name>
<evidence type="ECO:0000259" key="5">
    <source>
        <dbReference type="PROSITE" id="PS51194"/>
    </source>
</evidence>
<dbReference type="PANTHER" id="PTHR47957:SF3">
    <property type="entry name" value="ATP-DEPENDENT HELICASE HRQ1"/>
    <property type="match status" value="1"/>
</dbReference>
<keyword evidence="1" id="KW-0547">Nucleotide-binding</keyword>
<dbReference type="InParanoid" id="A0A1E7FTG3"/>
<dbReference type="GO" id="GO:0043138">
    <property type="term" value="F:3'-5' DNA helicase activity"/>
    <property type="evidence" value="ECO:0007669"/>
    <property type="project" value="TreeGrafter"/>
</dbReference>
<dbReference type="AlphaFoldDB" id="A0A1E7FTG3"/>
<accession>A0A1E7FTG3</accession>
<reference evidence="6 7" key="1">
    <citation type="submission" date="2016-09" db="EMBL/GenBank/DDBJ databases">
        <title>Extensive genetic diversity and differential bi-allelic expression allows diatom success in the polar Southern Ocean.</title>
        <authorList>
            <consortium name="DOE Joint Genome Institute"/>
            <person name="Mock T."/>
            <person name="Otillar R.P."/>
            <person name="Strauss J."/>
            <person name="Dupont C."/>
            <person name="Frickenhaus S."/>
            <person name="Maumus F."/>
            <person name="Mcmullan M."/>
            <person name="Sanges R."/>
            <person name="Schmutz J."/>
            <person name="Toseland A."/>
            <person name="Valas R."/>
            <person name="Veluchamy A."/>
            <person name="Ward B.J."/>
            <person name="Allen A."/>
            <person name="Barry K."/>
            <person name="Falciatore A."/>
            <person name="Ferrante M."/>
            <person name="Fortunato A.E."/>
            <person name="Gloeckner G."/>
            <person name="Gruber A."/>
            <person name="Hipkin R."/>
            <person name="Janech M."/>
            <person name="Kroth P."/>
            <person name="Leese F."/>
            <person name="Lindquist E."/>
            <person name="Lyon B.R."/>
            <person name="Martin J."/>
            <person name="Mayer C."/>
            <person name="Parker M."/>
            <person name="Quesneville H."/>
            <person name="Raymond J."/>
            <person name="Uhlig C."/>
            <person name="Valentin K.U."/>
            <person name="Worden A.Z."/>
            <person name="Armbrust E.V."/>
            <person name="Bowler C."/>
            <person name="Green B."/>
            <person name="Moulton V."/>
            <person name="Van Oosterhout C."/>
            <person name="Grigoriev I."/>
        </authorList>
    </citation>
    <scope>NUCLEOTIDE SEQUENCE [LARGE SCALE GENOMIC DNA]</scope>
    <source>
        <strain evidence="6 7">CCMP1102</strain>
    </source>
</reference>
<dbReference type="PROSITE" id="PS51194">
    <property type="entry name" value="HELICASE_CTER"/>
    <property type="match status" value="1"/>
</dbReference>
<feature type="domain" description="Helicase ATP-binding" evidence="4">
    <location>
        <begin position="161"/>
        <end position="342"/>
    </location>
</feature>
<protein>
    <submittedName>
        <fullName evidence="6">DEAD-domain-containing protein</fullName>
    </submittedName>
</protein>
<dbReference type="InterPro" id="IPR027417">
    <property type="entry name" value="P-loop_NTPase"/>
</dbReference>
<evidence type="ECO:0000256" key="3">
    <source>
        <dbReference type="SAM" id="MobiDB-lite"/>
    </source>
</evidence>
<dbReference type="OrthoDB" id="18781at2759"/>
<dbReference type="SMART" id="SM00490">
    <property type="entry name" value="HELICc"/>
    <property type="match status" value="1"/>
</dbReference>
<dbReference type="GO" id="GO:0005634">
    <property type="term" value="C:nucleus"/>
    <property type="evidence" value="ECO:0007669"/>
    <property type="project" value="TreeGrafter"/>
</dbReference>
<dbReference type="EMBL" id="KV784354">
    <property type="protein sequence ID" value="OEU21462.1"/>
    <property type="molecule type" value="Genomic_DNA"/>
</dbReference>
<evidence type="ECO:0000256" key="2">
    <source>
        <dbReference type="ARBA" id="ARBA00022840"/>
    </source>
</evidence>
<evidence type="ECO:0000259" key="4">
    <source>
        <dbReference type="PROSITE" id="PS51192"/>
    </source>
</evidence>
<dbReference type="Gene3D" id="3.40.50.300">
    <property type="entry name" value="P-loop containing nucleotide triphosphate hydrolases"/>
    <property type="match status" value="2"/>
</dbReference>